<dbReference type="GO" id="GO:0005737">
    <property type="term" value="C:cytoplasm"/>
    <property type="evidence" value="ECO:0007669"/>
    <property type="project" value="UniProtKB-SubCell"/>
</dbReference>
<feature type="binding site" evidence="7">
    <location>
        <position position="142"/>
    </location>
    <ligand>
        <name>Zn(2+)</name>
        <dbReference type="ChEBI" id="CHEBI:29105"/>
    </ligand>
</feature>
<keyword evidence="10" id="KW-1185">Reference proteome</keyword>
<evidence type="ECO:0000313" key="10">
    <source>
        <dbReference type="Proteomes" id="UP000297739"/>
    </source>
</evidence>
<evidence type="ECO:0000256" key="5">
    <source>
        <dbReference type="ARBA" id="ARBA00022833"/>
    </source>
</evidence>
<feature type="binding site" evidence="7">
    <location>
        <position position="386"/>
    </location>
    <ligand>
        <name>Fe(3+)</name>
        <dbReference type="ChEBI" id="CHEBI:29034"/>
    </ligand>
</feature>
<dbReference type="EMBL" id="SRLD01000007">
    <property type="protein sequence ID" value="TGE18352.1"/>
    <property type="molecule type" value="Genomic_DNA"/>
</dbReference>
<reference evidence="9 10" key="1">
    <citation type="submission" date="2019-04" db="EMBL/GenBank/DDBJ databases">
        <authorList>
            <person name="Feng G."/>
            <person name="Zhang J."/>
            <person name="Zhu H."/>
        </authorList>
    </citation>
    <scope>NUCLEOTIDE SEQUENCE [LARGE SCALE GENOMIC DNA]</scope>
    <source>
        <strain evidence="9 10">JCM 17223</strain>
    </source>
</reference>
<feature type="binding site" evidence="7">
    <location>
        <position position="313"/>
    </location>
    <ligand>
        <name>4-imidazolone-5-propanoate</name>
        <dbReference type="ChEBI" id="CHEBI:77893"/>
    </ligand>
</feature>
<dbReference type="InterPro" id="IPR011059">
    <property type="entry name" value="Metal-dep_hydrolase_composite"/>
</dbReference>
<feature type="binding site" evidence="7">
    <location>
        <position position="247"/>
    </location>
    <ligand>
        <name>4-imidazolone-5-propanoate</name>
        <dbReference type="ChEBI" id="CHEBI:77893"/>
    </ligand>
</feature>
<gene>
    <name evidence="7" type="primary">hutI</name>
    <name evidence="9" type="ORF">E5J99_05470</name>
</gene>
<evidence type="ECO:0000256" key="2">
    <source>
        <dbReference type="ARBA" id="ARBA00022723"/>
    </source>
</evidence>
<dbReference type="GO" id="GO:0008270">
    <property type="term" value="F:zinc ion binding"/>
    <property type="evidence" value="ECO:0007669"/>
    <property type="project" value="UniProtKB-UniRule"/>
</dbReference>
<comment type="catalytic activity">
    <reaction evidence="7">
        <text>4-imidazolone-5-propanoate + H2O = N-formimidoyl-L-glutamate</text>
        <dbReference type="Rhea" id="RHEA:23660"/>
        <dbReference type="ChEBI" id="CHEBI:15377"/>
        <dbReference type="ChEBI" id="CHEBI:58928"/>
        <dbReference type="ChEBI" id="CHEBI:77893"/>
        <dbReference type="EC" id="3.5.2.7"/>
    </reaction>
</comment>
<feature type="binding site" evidence="7">
    <location>
        <position position="144"/>
    </location>
    <ligand>
        <name>Zn(2+)</name>
        <dbReference type="ChEBI" id="CHEBI:29105"/>
    </ligand>
</feature>
<comment type="function">
    <text evidence="7">Catalyzes the hydrolytic cleavage of the carbon-nitrogen bond in imidazolone-5-propanoate to yield N-formimidoyl-L-glutamate. It is the third step in the universal histidine degradation pathway.</text>
</comment>
<dbReference type="GO" id="GO:0050480">
    <property type="term" value="F:imidazolonepropionase activity"/>
    <property type="evidence" value="ECO:0007669"/>
    <property type="project" value="UniProtKB-UniRule"/>
</dbReference>
<evidence type="ECO:0000313" key="9">
    <source>
        <dbReference type="EMBL" id="TGE18352.1"/>
    </source>
</evidence>
<evidence type="ECO:0000256" key="4">
    <source>
        <dbReference type="ARBA" id="ARBA00022808"/>
    </source>
</evidence>
<dbReference type="EC" id="3.5.2.7" evidence="1 7"/>
<feature type="binding site" evidence="7">
    <location>
        <position position="386"/>
    </location>
    <ligand>
        <name>Zn(2+)</name>
        <dbReference type="ChEBI" id="CHEBI:29105"/>
    </ligand>
</feature>
<dbReference type="GO" id="GO:0019556">
    <property type="term" value="P:L-histidine catabolic process to glutamate and formamide"/>
    <property type="evidence" value="ECO:0007669"/>
    <property type="project" value="UniProtKB-UniRule"/>
</dbReference>
<dbReference type="PANTHER" id="PTHR42752:SF1">
    <property type="entry name" value="IMIDAZOLONEPROPIONASE-RELATED"/>
    <property type="match status" value="1"/>
</dbReference>
<dbReference type="OrthoDB" id="9776455at2"/>
<keyword evidence="5 7" id="KW-0862">Zinc</keyword>
<dbReference type="HAMAP" id="MF_00372">
    <property type="entry name" value="HutI"/>
    <property type="match status" value="1"/>
</dbReference>
<keyword evidence="6 7" id="KW-0408">Iron</keyword>
<dbReference type="Proteomes" id="UP000297739">
    <property type="component" value="Unassembled WGS sequence"/>
</dbReference>
<sequence>MAAALSPGPDSVLDLSLGWINLGHTTTEKDTPAAGVSFFNVLSLAPPPVGTPGCPFMLVAYSLLIRNCGQLLTLAGGPAGRPLAGADLANWLVLENAFVACENSRIVALGPMHELNESLVTAATRVLDAQGQVVMPGLVECHTHLVFAGNRAPEFQRKLQGESYLDILASGGGILSTVRATRAAAEAELLANARHHLQGFRRYGVTTVEAKSGYGLDKDTELRLVRVARQAGQQEAMRVVPTFLGAHVVAPEYQGRPAAYLDFLVEQVLPALQGEAEFVDIFCEQGAFSVPDARRYLQRAQELGFGLKIHAEQLHDLGGCAMAAELGAASVDHCDYLNPADAARVAATGQTVAVLLPLVPLFLRQEQYAPGRELIAQGVPVAVSTDFNPGSCPSKNLWLALSMACLKMGFTPKEAIAAGTLNAAWALNLAAEIGSLEVGKQADILVLNVPDYQEIPYWLGENPVRHVVVAGQVQVV</sequence>
<dbReference type="Pfam" id="PF01979">
    <property type="entry name" value="Amidohydro_1"/>
    <property type="match status" value="1"/>
</dbReference>
<keyword evidence="2 7" id="KW-0479">Metal-binding</keyword>
<dbReference type="SUPFAM" id="SSF51556">
    <property type="entry name" value="Metallo-dependent hydrolases"/>
    <property type="match status" value="1"/>
</dbReference>
<dbReference type="InterPro" id="IPR006680">
    <property type="entry name" value="Amidohydro-rel"/>
</dbReference>
<dbReference type="InterPro" id="IPR032466">
    <property type="entry name" value="Metal_Hydrolase"/>
</dbReference>
<comment type="cofactor">
    <cofactor evidence="7">
        <name>Zn(2+)</name>
        <dbReference type="ChEBI" id="CHEBI:29105"/>
    </cofactor>
    <cofactor evidence="7">
        <name>Fe(3+)</name>
        <dbReference type="ChEBI" id="CHEBI:29034"/>
    </cofactor>
    <text evidence="7">Binds 1 zinc or iron ion per subunit.</text>
</comment>
<dbReference type="SUPFAM" id="SSF51338">
    <property type="entry name" value="Composite domain of metallo-dependent hydrolases"/>
    <property type="match status" value="1"/>
</dbReference>
<dbReference type="InterPro" id="IPR005920">
    <property type="entry name" value="HutI"/>
</dbReference>
<feature type="binding site" evidence="7">
    <location>
        <position position="144"/>
    </location>
    <ligand>
        <name>Fe(3+)</name>
        <dbReference type="ChEBI" id="CHEBI:29034"/>
    </ligand>
</feature>
<dbReference type="GO" id="GO:0019557">
    <property type="term" value="P:L-histidine catabolic process to glutamate and formate"/>
    <property type="evidence" value="ECO:0007669"/>
    <property type="project" value="UniProtKB-UniPathway"/>
</dbReference>
<dbReference type="AlphaFoldDB" id="A0A4Z0PQM3"/>
<proteinExistence type="inferred from homology"/>
<comment type="subcellular location">
    <subcellularLocation>
        <location evidence="7">Cytoplasm</location>
    </subcellularLocation>
</comment>
<feature type="binding site" evidence="7">
    <location>
        <position position="310"/>
    </location>
    <ligand>
        <name>Zn(2+)</name>
        <dbReference type="ChEBI" id="CHEBI:29105"/>
    </ligand>
</feature>
<feature type="binding site" evidence="7">
    <location>
        <position position="388"/>
    </location>
    <ligand>
        <name>N-formimidoyl-L-glutamate</name>
        <dbReference type="ChEBI" id="CHEBI:58928"/>
    </ligand>
</feature>
<dbReference type="Gene3D" id="3.20.20.140">
    <property type="entry name" value="Metal-dependent hydrolases"/>
    <property type="match status" value="1"/>
</dbReference>
<accession>A0A4Z0PQM3</accession>
<evidence type="ECO:0000256" key="7">
    <source>
        <dbReference type="HAMAP-Rule" id="MF_00372"/>
    </source>
</evidence>
<evidence type="ECO:0000256" key="6">
    <source>
        <dbReference type="ARBA" id="ARBA00023004"/>
    </source>
</evidence>
<protein>
    <recommendedName>
        <fullName evidence="1 7">Imidazolonepropionase</fullName>
        <ecNumber evidence="1 7">3.5.2.7</ecNumber>
    </recommendedName>
    <alternativeName>
        <fullName evidence="7">Imidazolone-5-propionate hydrolase</fullName>
    </alternativeName>
</protein>
<organism evidence="9 10">
    <name type="scientific">Hymenobacter elongatus</name>
    <dbReference type="NCBI Taxonomy" id="877208"/>
    <lineage>
        <taxon>Bacteria</taxon>
        <taxon>Pseudomonadati</taxon>
        <taxon>Bacteroidota</taxon>
        <taxon>Cytophagia</taxon>
        <taxon>Cytophagales</taxon>
        <taxon>Hymenobacteraceae</taxon>
        <taxon>Hymenobacter</taxon>
    </lineage>
</organism>
<name>A0A4Z0PQM3_9BACT</name>
<feature type="binding site" evidence="7">
    <location>
        <position position="151"/>
    </location>
    <ligand>
        <name>4-imidazolone-5-propanoate</name>
        <dbReference type="ChEBI" id="CHEBI:77893"/>
    </ligand>
</feature>
<dbReference type="Gene3D" id="2.30.40.10">
    <property type="entry name" value="Urease, subunit C, domain 1"/>
    <property type="match status" value="1"/>
</dbReference>
<feature type="binding site" evidence="7">
    <location>
        <position position="214"/>
    </location>
    <ligand>
        <name>4-imidazolone-5-propanoate</name>
        <dbReference type="ChEBI" id="CHEBI:77893"/>
    </ligand>
</feature>
<comment type="similarity">
    <text evidence="7">Belongs to the metallo-dependent hydrolases superfamily. HutI family.</text>
</comment>
<feature type="binding site" evidence="7">
    <location>
        <position position="214"/>
    </location>
    <ligand>
        <name>N-formimidoyl-L-glutamate</name>
        <dbReference type="ChEBI" id="CHEBI:58928"/>
    </ligand>
</feature>
<evidence type="ECO:0000256" key="3">
    <source>
        <dbReference type="ARBA" id="ARBA00022801"/>
    </source>
</evidence>
<dbReference type="GO" id="GO:0005506">
    <property type="term" value="F:iron ion binding"/>
    <property type="evidence" value="ECO:0007669"/>
    <property type="project" value="UniProtKB-UniRule"/>
</dbReference>
<evidence type="ECO:0000259" key="8">
    <source>
        <dbReference type="Pfam" id="PF01979"/>
    </source>
</evidence>
<feature type="binding site" evidence="7">
    <location>
        <position position="391"/>
    </location>
    <ligand>
        <name>4-imidazolone-5-propanoate</name>
        <dbReference type="ChEBI" id="CHEBI:77893"/>
    </ligand>
</feature>
<dbReference type="RefSeq" id="WP_135496714.1">
    <property type="nucleotide sequence ID" value="NZ_SRLD01000007.1"/>
</dbReference>
<keyword evidence="4 7" id="KW-0369">Histidine metabolism</keyword>
<feature type="binding site" evidence="7">
    <location>
        <position position="310"/>
    </location>
    <ligand>
        <name>Fe(3+)</name>
        <dbReference type="ChEBI" id="CHEBI:29034"/>
    </ligand>
</feature>
<comment type="caution">
    <text evidence="9">The sequence shown here is derived from an EMBL/GenBank/DDBJ whole genome shotgun (WGS) entry which is preliminary data.</text>
</comment>
<dbReference type="FunFam" id="3.20.20.140:FF:000007">
    <property type="entry name" value="Imidazolonepropionase"/>
    <property type="match status" value="1"/>
</dbReference>
<dbReference type="NCBIfam" id="TIGR01224">
    <property type="entry name" value="hutI"/>
    <property type="match status" value="1"/>
</dbReference>
<dbReference type="UniPathway" id="UPA00379">
    <property type="reaction ID" value="UER00551"/>
</dbReference>
<feature type="domain" description="Amidohydrolase-related" evidence="8">
    <location>
        <begin position="133"/>
        <end position="473"/>
    </location>
</feature>
<comment type="pathway">
    <text evidence="7">Amino-acid degradation; L-histidine degradation into L-glutamate; N-formimidoyl-L-glutamate from L-histidine: step 3/3.</text>
</comment>
<evidence type="ECO:0000256" key="1">
    <source>
        <dbReference type="ARBA" id="ARBA00012864"/>
    </source>
</evidence>
<feature type="binding site" evidence="7">
    <location>
        <position position="390"/>
    </location>
    <ligand>
        <name>N-formimidoyl-L-glutamate</name>
        <dbReference type="ChEBI" id="CHEBI:58928"/>
    </ligand>
</feature>
<keyword evidence="7" id="KW-0963">Cytoplasm</keyword>
<feature type="binding site" evidence="7">
    <location>
        <position position="142"/>
    </location>
    <ligand>
        <name>Fe(3+)</name>
        <dbReference type="ChEBI" id="CHEBI:29034"/>
    </ligand>
</feature>
<dbReference type="PANTHER" id="PTHR42752">
    <property type="entry name" value="IMIDAZOLONEPROPIONASE"/>
    <property type="match status" value="1"/>
</dbReference>
<keyword evidence="3 7" id="KW-0378">Hydrolase</keyword>